<organism evidence="3">
    <name type="scientific">marine metagenome</name>
    <dbReference type="NCBI Taxonomy" id="408172"/>
    <lineage>
        <taxon>unclassified sequences</taxon>
        <taxon>metagenomes</taxon>
        <taxon>ecological metagenomes</taxon>
    </lineage>
</organism>
<dbReference type="Gene3D" id="3.30.70.1450">
    <property type="entry name" value="Regulator of K+ conductance, C-terminal domain"/>
    <property type="match status" value="1"/>
</dbReference>
<dbReference type="SUPFAM" id="SSF116726">
    <property type="entry name" value="TrkA C-terminal domain-like"/>
    <property type="match status" value="1"/>
</dbReference>
<evidence type="ECO:0000259" key="2">
    <source>
        <dbReference type="PROSITE" id="PS51202"/>
    </source>
</evidence>
<dbReference type="Pfam" id="PF02254">
    <property type="entry name" value="TrkA_N"/>
    <property type="match status" value="1"/>
</dbReference>
<dbReference type="SUPFAM" id="SSF51735">
    <property type="entry name" value="NAD(P)-binding Rossmann-fold domains"/>
    <property type="match status" value="1"/>
</dbReference>
<sequence length="220" mass="24222">MKTKQQVVVVGLGRFGGNVARTLYQLGHDVLAIDINEERVQTLMGEVTYPVAGDATQEGVLRELGVHNFDIGIVGIGANIEASIMVSVLFQTMNLPYIVARAHSTLHGNTLGRLGCHRVIHAEEEMGNRLAHSLFNPDVEEYMELADAFGVSRIQVPDRFWNMTLDEAGFTSARDKYGIATVALKRGEEIILSPDSEEKLRDGDVLVVAGRDEYINQITN</sequence>
<dbReference type="InterPro" id="IPR050721">
    <property type="entry name" value="Trk_Ktr_HKT_K-transport"/>
</dbReference>
<dbReference type="Pfam" id="PF02080">
    <property type="entry name" value="TrkA_C"/>
    <property type="match status" value="1"/>
</dbReference>
<proteinExistence type="predicted"/>
<dbReference type="Gene3D" id="3.40.50.720">
    <property type="entry name" value="NAD(P)-binding Rossmann-like Domain"/>
    <property type="match status" value="1"/>
</dbReference>
<dbReference type="GO" id="GO:0006813">
    <property type="term" value="P:potassium ion transport"/>
    <property type="evidence" value="ECO:0007669"/>
    <property type="project" value="InterPro"/>
</dbReference>
<evidence type="ECO:0000313" key="3">
    <source>
        <dbReference type="EMBL" id="SVA23436.1"/>
    </source>
</evidence>
<dbReference type="InterPro" id="IPR036291">
    <property type="entry name" value="NAD(P)-bd_dom_sf"/>
</dbReference>
<dbReference type="PANTHER" id="PTHR43833">
    <property type="entry name" value="POTASSIUM CHANNEL PROTEIN 2-RELATED-RELATED"/>
    <property type="match status" value="1"/>
</dbReference>
<evidence type="ECO:0008006" key="4">
    <source>
        <dbReference type="Google" id="ProtNLM"/>
    </source>
</evidence>
<dbReference type="GO" id="GO:0008324">
    <property type="term" value="F:monoatomic cation transmembrane transporter activity"/>
    <property type="evidence" value="ECO:0007669"/>
    <property type="project" value="InterPro"/>
</dbReference>
<dbReference type="PANTHER" id="PTHR43833:SF7">
    <property type="entry name" value="KTR SYSTEM POTASSIUM UPTAKE PROTEIN C"/>
    <property type="match status" value="1"/>
</dbReference>
<dbReference type="InterPro" id="IPR003148">
    <property type="entry name" value="RCK_N"/>
</dbReference>
<dbReference type="PROSITE" id="PS51202">
    <property type="entry name" value="RCK_C"/>
    <property type="match status" value="1"/>
</dbReference>
<dbReference type="PROSITE" id="PS51201">
    <property type="entry name" value="RCK_N"/>
    <property type="match status" value="1"/>
</dbReference>
<feature type="domain" description="RCK C-terminal" evidence="2">
    <location>
        <begin position="137"/>
        <end position="220"/>
    </location>
</feature>
<dbReference type="InterPro" id="IPR006037">
    <property type="entry name" value="RCK_C"/>
</dbReference>
<gene>
    <name evidence="3" type="ORF">METZ01_LOCUS76290</name>
</gene>
<name>A0A381U5E2_9ZZZZ</name>
<dbReference type="InterPro" id="IPR036721">
    <property type="entry name" value="RCK_C_sf"/>
</dbReference>
<evidence type="ECO:0000259" key="1">
    <source>
        <dbReference type="PROSITE" id="PS51201"/>
    </source>
</evidence>
<protein>
    <recommendedName>
        <fullName evidence="4">RCK N-terminal domain-containing protein</fullName>
    </recommendedName>
</protein>
<reference evidence="3" key="1">
    <citation type="submission" date="2018-05" db="EMBL/GenBank/DDBJ databases">
        <authorList>
            <person name="Lanie J.A."/>
            <person name="Ng W.-L."/>
            <person name="Kazmierczak K.M."/>
            <person name="Andrzejewski T.M."/>
            <person name="Davidsen T.M."/>
            <person name="Wayne K.J."/>
            <person name="Tettelin H."/>
            <person name="Glass J.I."/>
            <person name="Rusch D."/>
            <person name="Podicherti R."/>
            <person name="Tsui H.-C.T."/>
            <person name="Winkler M.E."/>
        </authorList>
    </citation>
    <scope>NUCLEOTIDE SEQUENCE</scope>
</reference>
<feature type="domain" description="RCK N-terminal" evidence="1">
    <location>
        <begin position="4"/>
        <end position="123"/>
    </location>
</feature>
<accession>A0A381U5E2</accession>
<dbReference type="AlphaFoldDB" id="A0A381U5E2"/>
<dbReference type="EMBL" id="UINC01005770">
    <property type="protein sequence ID" value="SVA23436.1"/>
    <property type="molecule type" value="Genomic_DNA"/>
</dbReference>